<dbReference type="InterPro" id="IPR016181">
    <property type="entry name" value="Acyl_CoA_acyltransferase"/>
</dbReference>
<keyword evidence="3" id="KW-1185">Reference proteome</keyword>
<sequence>MAYEIHTLAERPELLGEVWTLNPTWPEFMYHGPVADAHYGQLVDTFHDYTLVATEEGRAVARGHTLPVALDLPGRRNLPPDGWDRMLIWAFDDHRRGRRTDTVSAVEVVIDPAHRGRGLSTLMLRAMADNARTKGSSRLIVPVRPTAKHERPETPLDAYVRDVAPDGLPRDPWLRTHVQLGGEIAGIAPASMTIPGSLEQWRTWTSLPFDKDGPVIVPGALAPIHCAASFGYAVYVEPNVWISHNLT</sequence>
<evidence type="ECO:0000313" key="3">
    <source>
        <dbReference type="Proteomes" id="UP001500016"/>
    </source>
</evidence>
<dbReference type="Proteomes" id="UP001500016">
    <property type="component" value="Unassembled WGS sequence"/>
</dbReference>
<organism evidence="2 3">
    <name type="scientific">Streptomyces albiaxialis</name>
    <dbReference type="NCBI Taxonomy" id="329523"/>
    <lineage>
        <taxon>Bacteria</taxon>
        <taxon>Bacillati</taxon>
        <taxon>Actinomycetota</taxon>
        <taxon>Actinomycetes</taxon>
        <taxon>Kitasatosporales</taxon>
        <taxon>Streptomycetaceae</taxon>
        <taxon>Streptomyces</taxon>
    </lineage>
</organism>
<protein>
    <recommendedName>
        <fullName evidence="1">N-acetyltransferase domain-containing protein</fullName>
    </recommendedName>
</protein>
<gene>
    <name evidence="2" type="ORF">GCM10009801_18870</name>
</gene>
<dbReference type="InterPro" id="IPR000182">
    <property type="entry name" value="GNAT_dom"/>
</dbReference>
<comment type="caution">
    <text evidence="2">The sequence shown here is derived from an EMBL/GenBank/DDBJ whole genome shotgun (WGS) entry which is preliminary data.</text>
</comment>
<dbReference type="RefSeq" id="WP_344526044.1">
    <property type="nucleotide sequence ID" value="NZ_BAAAPE010000005.1"/>
</dbReference>
<evidence type="ECO:0000313" key="2">
    <source>
        <dbReference type="EMBL" id="GAA2069360.1"/>
    </source>
</evidence>
<dbReference type="Gene3D" id="3.40.630.30">
    <property type="match status" value="1"/>
</dbReference>
<name>A0ABN2VQJ7_9ACTN</name>
<proteinExistence type="predicted"/>
<feature type="domain" description="N-acetyltransferase" evidence="1">
    <location>
        <begin position="93"/>
        <end position="145"/>
    </location>
</feature>
<dbReference type="EMBL" id="BAAAPE010000005">
    <property type="protein sequence ID" value="GAA2069360.1"/>
    <property type="molecule type" value="Genomic_DNA"/>
</dbReference>
<dbReference type="CDD" id="cd04301">
    <property type="entry name" value="NAT_SF"/>
    <property type="match status" value="1"/>
</dbReference>
<dbReference type="Pfam" id="PF00583">
    <property type="entry name" value="Acetyltransf_1"/>
    <property type="match status" value="1"/>
</dbReference>
<evidence type="ECO:0000259" key="1">
    <source>
        <dbReference type="Pfam" id="PF00583"/>
    </source>
</evidence>
<reference evidence="2 3" key="1">
    <citation type="journal article" date="2019" name="Int. J. Syst. Evol. Microbiol.">
        <title>The Global Catalogue of Microorganisms (GCM) 10K type strain sequencing project: providing services to taxonomists for standard genome sequencing and annotation.</title>
        <authorList>
            <consortium name="The Broad Institute Genomics Platform"/>
            <consortium name="The Broad Institute Genome Sequencing Center for Infectious Disease"/>
            <person name="Wu L."/>
            <person name="Ma J."/>
        </authorList>
    </citation>
    <scope>NUCLEOTIDE SEQUENCE [LARGE SCALE GENOMIC DNA]</scope>
    <source>
        <strain evidence="2 3">JCM 15478</strain>
    </source>
</reference>
<accession>A0ABN2VQJ7</accession>
<dbReference type="SUPFAM" id="SSF55729">
    <property type="entry name" value="Acyl-CoA N-acyltransferases (Nat)"/>
    <property type="match status" value="1"/>
</dbReference>